<dbReference type="Pfam" id="PF00085">
    <property type="entry name" value="Thioredoxin"/>
    <property type="match status" value="1"/>
</dbReference>
<evidence type="ECO:0000256" key="5">
    <source>
        <dbReference type="ARBA" id="ARBA00023284"/>
    </source>
</evidence>
<dbReference type="SUPFAM" id="SSF48452">
    <property type="entry name" value="TPR-like"/>
    <property type="match status" value="1"/>
</dbReference>
<evidence type="ECO:0000256" key="4">
    <source>
        <dbReference type="ARBA" id="ARBA00023157"/>
    </source>
</evidence>
<evidence type="ECO:0000256" key="1">
    <source>
        <dbReference type="ARBA" id="ARBA00008987"/>
    </source>
</evidence>
<reference evidence="8" key="1">
    <citation type="submission" date="2019-02" db="EMBL/GenBank/DDBJ databases">
        <authorList>
            <person name="Gruber-Vodicka R. H."/>
            <person name="Seah K. B. B."/>
        </authorList>
    </citation>
    <scope>NUCLEOTIDE SEQUENCE</scope>
    <source>
        <strain evidence="8">BECK_BZ15</strain>
    </source>
</reference>
<dbReference type="PANTHER" id="PTHR45663:SF11">
    <property type="entry name" value="GEO12009P1"/>
    <property type="match status" value="1"/>
</dbReference>
<evidence type="ECO:0000256" key="3">
    <source>
        <dbReference type="ARBA" id="ARBA00022982"/>
    </source>
</evidence>
<organism evidence="8">
    <name type="scientific">Candidatus Kentrum sp. FW</name>
    <dbReference type="NCBI Taxonomy" id="2126338"/>
    <lineage>
        <taxon>Bacteria</taxon>
        <taxon>Pseudomonadati</taxon>
        <taxon>Pseudomonadota</taxon>
        <taxon>Gammaproteobacteria</taxon>
        <taxon>Candidatus Kentrum</taxon>
    </lineage>
</organism>
<dbReference type="AlphaFoldDB" id="A0A450SIE6"/>
<dbReference type="PRINTS" id="PR00421">
    <property type="entry name" value="THIOREDOXIN"/>
</dbReference>
<evidence type="ECO:0000256" key="6">
    <source>
        <dbReference type="NCBIfam" id="TIGR01068"/>
    </source>
</evidence>
<dbReference type="Gene3D" id="1.25.40.10">
    <property type="entry name" value="Tetratricopeptide repeat domain"/>
    <property type="match status" value="2"/>
</dbReference>
<dbReference type="GO" id="GO:0005737">
    <property type="term" value="C:cytoplasm"/>
    <property type="evidence" value="ECO:0007669"/>
    <property type="project" value="TreeGrafter"/>
</dbReference>
<proteinExistence type="inferred from homology"/>
<dbReference type="Gene3D" id="3.40.30.10">
    <property type="entry name" value="Glutaredoxin"/>
    <property type="match status" value="1"/>
</dbReference>
<dbReference type="InterPro" id="IPR005746">
    <property type="entry name" value="Thioredoxin"/>
</dbReference>
<name>A0A450SIE6_9GAMM</name>
<accession>A0A450SIE6</accession>
<dbReference type="Pfam" id="PF14561">
    <property type="entry name" value="TPR_20"/>
    <property type="match status" value="1"/>
</dbReference>
<dbReference type="InterPro" id="IPR036249">
    <property type="entry name" value="Thioredoxin-like_sf"/>
</dbReference>
<evidence type="ECO:0000313" key="8">
    <source>
        <dbReference type="EMBL" id="VFJ53084.1"/>
    </source>
</evidence>
<comment type="similarity">
    <text evidence="1">Belongs to the thioredoxin family.</text>
</comment>
<dbReference type="PANTHER" id="PTHR45663">
    <property type="entry name" value="GEO12009P1"/>
    <property type="match status" value="1"/>
</dbReference>
<keyword evidence="2" id="KW-0813">Transport</keyword>
<dbReference type="InterPro" id="IPR013766">
    <property type="entry name" value="Thioredoxin_domain"/>
</dbReference>
<dbReference type="Pfam" id="PF14559">
    <property type="entry name" value="TPR_19"/>
    <property type="match status" value="1"/>
</dbReference>
<dbReference type="GO" id="GO:0006950">
    <property type="term" value="P:response to stress"/>
    <property type="evidence" value="ECO:0007669"/>
    <property type="project" value="UniProtKB-ARBA"/>
</dbReference>
<dbReference type="FunFam" id="3.40.30.10:FF:000001">
    <property type="entry name" value="Thioredoxin"/>
    <property type="match status" value="1"/>
</dbReference>
<protein>
    <recommendedName>
        <fullName evidence="6">Thioredoxin</fullName>
    </recommendedName>
</protein>
<dbReference type="PROSITE" id="PS00194">
    <property type="entry name" value="THIOREDOXIN_1"/>
    <property type="match status" value="1"/>
</dbReference>
<dbReference type="PROSITE" id="PS51352">
    <property type="entry name" value="THIOREDOXIN_2"/>
    <property type="match status" value="1"/>
</dbReference>
<evidence type="ECO:0000256" key="2">
    <source>
        <dbReference type="ARBA" id="ARBA00022448"/>
    </source>
</evidence>
<keyword evidence="5" id="KW-0676">Redox-active center</keyword>
<dbReference type="SUPFAM" id="SSF52833">
    <property type="entry name" value="Thioredoxin-like"/>
    <property type="match status" value="1"/>
</dbReference>
<dbReference type="InterPro" id="IPR011990">
    <property type="entry name" value="TPR-like_helical_dom_sf"/>
</dbReference>
<dbReference type="EMBL" id="CAADEW010000040">
    <property type="protein sequence ID" value="VFJ53084.1"/>
    <property type="molecule type" value="Genomic_DNA"/>
</dbReference>
<feature type="domain" description="Thioredoxin" evidence="7">
    <location>
        <begin position="1"/>
        <end position="113"/>
    </location>
</feature>
<keyword evidence="3" id="KW-0249">Electron transport</keyword>
<sequence length="287" mass="32589">MSTSEFVFDVDEQNFPEIVLENSHRIPVLVDFWASWCAPCRMLAPILTKLAEEFSGAFIVAKVNTDEQRQLANQYQVQSLPTVKVFRNGAVLDEFLGAQPEHAIRQILDRHVERESDQIRARAITLHEQGNTNEAIELLQDARVSDPTNERVSLDLAGLLLEEGQFTEVDEVLRELPDKRQMDSDVSQLHIRVRFSRIANSAQTTAELEDRIAKDSGDCEAHYQLGARRVVEDNYEAAMSHFLEIMRKDRSFQDDAGRKGLVDIFALIGTGNSLVSRYRSLMSSMLH</sequence>
<keyword evidence="4" id="KW-1015">Disulfide bond</keyword>
<dbReference type="NCBIfam" id="TIGR01068">
    <property type="entry name" value="thioredoxin"/>
    <property type="match status" value="1"/>
</dbReference>
<gene>
    <name evidence="8" type="ORF">BECKFW1821A_GA0114235_10409</name>
</gene>
<dbReference type="GO" id="GO:0015035">
    <property type="term" value="F:protein-disulfide reductase activity"/>
    <property type="evidence" value="ECO:0007669"/>
    <property type="project" value="UniProtKB-UniRule"/>
</dbReference>
<dbReference type="CDD" id="cd02947">
    <property type="entry name" value="TRX_family"/>
    <property type="match status" value="1"/>
</dbReference>
<dbReference type="InterPro" id="IPR017937">
    <property type="entry name" value="Thioredoxin_CS"/>
</dbReference>
<evidence type="ECO:0000259" key="7">
    <source>
        <dbReference type="PROSITE" id="PS51352"/>
    </source>
</evidence>